<dbReference type="KEGG" id="many:MANY_22720"/>
<proteinExistence type="predicted"/>
<dbReference type="InterPro" id="IPR021315">
    <property type="entry name" value="Gap/Sap"/>
</dbReference>
<accession>A0A6N4W891</accession>
<sequence length="224" mass="23403">MWHGWLALLGELTALAAVVALSPFTVIPAVALVVHSDRPRPVGLAFIAGWLVGKAAITVAFLQVPQLLNKLEGPAPSWTGWLRIALGAAALVGGVAYWRRSTVKVDNPRWAERIKRITPASAAATGVALTVINVKVVAACAAAGYLIGSAPLSSAGVAGAVTFFTLVGGSTAAVPILGYAIWSHRIDRFLASFRDWMQRRQRVLTVVVFGLLGGALIYSGAGAL</sequence>
<name>A0A6N4W891_9MYCO</name>
<feature type="transmembrane region" description="Helical" evidence="1">
    <location>
        <begin position="120"/>
        <end position="147"/>
    </location>
</feature>
<dbReference type="EMBL" id="AP022620">
    <property type="protein sequence ID" value="BBZ76935.1"/>
    <property type="molecule type" value="Genomic_DNA"/>
</dbReference>
<protein>
    <submittedName>
        <fullName evidence="2">Membrane protein</fullName>
    </submittedName>
</protein>
<dbReference type="AlphaFoldDB" id="A0A6N4W891"/>
<feature type="transmembrane region" description="Helical" evidence="1">
    <location>
        <begin position="12"/>
        <end position="34"/>
    </location>
</feature>
<evidence type="ECO:0000313" key="3">
    <source>
        <dbReference type="Proteomes" id="UP000467249"/>
    </source>
</evidence>
<feature type="transmembrane region" description="Helical" evidence="1">
    <location>
        <begin position="203"/>
        <end position="221"/>
    </location>
</feature>
<keyword evidence="1" id="KW-1133">Transmembrane helix</keyword>
<reference evidence="2 3" key="1">
    <citation type="journal article" date="2019" name="Emerg. Microbes Infect.">
        <title>Comprehensive subspecies identification of 175 nontuberculous mycobacteria species based on 7547 genomic profiles.</title>
        <authorList>
            <person name="Matsumoto Y."/>
            <person name="Kinjo T."/>
            <person name="Motooka D."/>
            <person name="Nabeya D."/>
            <person name="Jung N."/>
            <person name="Uechi K."/>
            <person name="Horii T."/>
            <person name="Iida T."/>
            <person name="Fujita J."/>
            <person name="Nakamura S."/>
        </authorList>
    </citation>
    <scope>NUCLEOTIDE SEQUENCE [LARGE SCALE GENOMIC DNA]</scope>
    <source>
        <strain evidence="2 3">JCM 30275</strain>
    </source>
</reference>
<keyword evidence="1" id="KW-0812">Transmembrane</keyword>
<dbReference type="Pfam" id="PF11139">
    <property type="entry name" value="SfLAP"/>
    <property type="match status" value="1"/>
</dbReference>
<keyword evidence="3" id="KW-1185">Reference proteome</keyword>
<evidence type="ECO:0000256" key="1">
    <source>
        <dbReference type="SAM" id="Phobius"/>
    </source>
</evidence>
<organism evidence="2 3">
    <name type="scientific">Mycolicibacterium anyangense</name>
    <dbReference type="NCBI Taxonomy" id="1431246"/>
    <lineage>
        <taxon>Bacteria</taxon>
        <taxon>Bacillati</taxon>
        <taxon>Actinomycetota</taxon>
        <taxon>Actinomycetes</taxon>
        <taxon>Mycobacteriales</taxon>
        <taxon>Mycobacteriaceae</taxon>
        <taxon>Mycolicibacterium</taxon>
    </lineage>
</organism>
<dbReference type="Proteomes" id="UP000467249">
    <property type="component" value="Chromosome"/>
</dbReference>
<evidence type="ECO:0000313" key="2">
    <source>
        <dbReference type="EMBL" id="BBZ76935.1"/>
    </source>
</evidence>
<feature type="transmembrane region" description="Helical" evidence="1">
    <location>
        <begin position="81"/>
        <end position="99"/>
    </location>
</feature>
<gene>
    <name evidence="2" type="ORF">MANY_22720</name>
</gene>
<feature type="transmembrane region" description="Helical" evidence="1">
    <location>
        <begin position="159"/>
        <end position="182"/>
    </location>
</feature>
<keyword evidence="1" id="KW-0472">Membrane</keyword>
<feature type="transmembrane region" description="Helical" evidence="1">
    <location>
        <begin position="41"/>
        <end position="61"/>
    </location>
</feature>